<feature type="domain" description="Response regulatory" evidence="5">
    <location>
        <begin position="28"/>
        <end position="150"/>
    </location>
</feature>
<dbReference type="InterPro" id="IPR013105">
    <property type="entry name" value="TPR_2"/>
</dbReference>
<dbReference type="Gene3D" id="1.25.40.10">
    <property type="entry name" value="Tetratricopeptide repeat domain"/>
    <property type="match status" value="2"/>
</dbReference>
<dbReference type="InterPro" id="IPR011006">
    <property type="entry name" value="CheY-like_superfamily"/>
</dbReference>
<dbReference type="Pfam" id="PF00072">
    <property type="entry name" value="Response_reg"/>
    <property type="match status" value="1"/>
</dbReference>
<feature type="repeat" description="TPR" evidence="4">
    <location>
        <begin position="407"/>
        <end position="440"/>
    </location>
</feature>
<organism evidence="6 7">
    <name type="scientific">Nitratidesulfovibrio oxamicus</name>
    <dbReference type="NCBI Taxonomy" id="32016"/>
    <lineage>
        <taxon>Bacteria</taxon>
        <taxon>Pseudomonadati</taxon>
        <taxon>Thermodesulfobacteriota</taxon>
        <taxon>Desulfovibrionia</taxon>
        <taxon>Desulfovibrionales</taxon>
        <taxon>Desulfovibrionaceae</taxon>
        <taxon>Nitratidesulfovibrio</taxon>
    </lineage>
</organism>
<dbReference type="Gene3D" id="3.40.50.2300">
    <property type="match status" value="1"/>
</dbReference>
<dbReference type="SUPFAM" id="SSF48452">
    <property type="entry name" value="TPR-like"/>
    <property type="match status" value="1"/>
</dbReference>
<dbReference type="PANTHER" id="PTHR12558">
    <property type="entry name" value="CELL DIVISION CYCLE 16,23,27"/>
    <property type="match status" value="1"/>
</dbReference>
<gene>
    <name evidence="6" type="ORF">FVW20_18395</name>
</gene>
<dbReference type="EMBL" id="VRYY01000773">
    <property type="protein sequence ID" value="MBG3878910.1"/>
    <property type="molecule type" value="Genomic_DNA"/>
</dbReference>
<dbReference type="Pfam" id="PF14559">
    <property type="entry name" value="TPR_19"/>
    <property type="match status" value="1"/>
</dbReference>
<keyword evidence="1" id="KW-0677">Repeat</keyword>
<evidence type="ECO:0000313" key="6">
    <source>
        <dbReference type="EMBL" id="MBG3878910.1"/>
    </source>
</evidence>
<dbReference type="Proteomes" id="UP001194469">
    <property type="component" value="Unassembled WGS sequence"/>
</dbReference>
<dbReference type="InterPro" id="IPR011990">
    <property type="entry name" value="TPR-like_helical_dom_sf"/>
</dbReference>
<dbReference type="SUPFAM" id="SSF52172">
    <property type="entry name" value="CheY-like"/>
    <property type="match status" value="1"/>
</dbReference>
<dbReference type="RefSeq" id="WP_196610713.1">
    <property type="nucleotide sequence ID" value="NZ_VRYY01000773.1"/>
</dbReference>
<evidence type="ECO:0000256" key="1">
    <source>
        <dbReference type="ARBA" id="ARBA00022737"/>
    </source>
</evidence>
<comment type="caution">
    <text evidence="3">Lacks conserved residue(s) required for the propagation of feature annotation.</text>
</comment>
<comment type="caution">
    <text evidence="6">The sequence shown here is derived from an EMBL/GenBank/DDBJ whole genome shotgun (WGS) entry which is preliminary data.</text>
</comment>
<evidence type="ECO:0000256" key="3">
    <source>
        <dbReference type="PROSITE-ProRule" id="PRU00169"/>
    </source>
</evidence>
<evidence type="ECO:0000256" key="4">
    <source>
        <dbReference type="PROSITE-ProRule" id="PRU00339"/>
    </source>
</evidence>
<keyword evidence="7" id="KW-1185">Reference proteome</keyword>
<dbReference type="PROSITE" id="PS50005">
    <property type="entry name" value="TPR"/>
    <property type="match status" value="3"/>
</dbReference>
<evidence type="ECO:0000313" key="7">
    <source>
        <dbReference type="Proteomes" id="UP001194469"/>
    </source>
</evidence>
<dbReference type="InterPro" id="IPR001789">
    <property type="entry name" value="Sig_transdc_resp-reg_receiver"/>
</dbReference>
<evidence type="ECO:0000259" key="5">
    <source>
        <dbReference type="PROSITE" id="PS50110"/>
    </source>
</evidence>
<sequence>MASNINLKLKQKQYESTVVEFINEKKGYFLVVSDDPNFISLLRNTVAKHLAIATDALSVVTNTDYIIKSIRDVSMRKKNVLVFMERMLEGRDTGILVRQVKNAYSDVKIIILTGETERQRLVLLHEIGADNFISKPLSVNTLIEKIAFTIKPQGKLGQLIDTARAMVQQGSHESALKVCRKILELKPNSAAGLLVMGDAYQALGKMDRARESFEEASRNADLYLEPLKKLADLNKQIGDSEAQLGYLERLDRLSPLNVERKVDMGEIHVEMGNQEKAEELFELAVTQATREAMAYIGDISERIATIYSERDPERAERFLRKALDAKGDMLDRGDLGTFNRLGIALRKQGKWRDATIEYQKALRIAPDDENLYYNMSMAFAEGKEFRDARSNMLKAMAINPDLPRRDKTIAFNMGLVFMRAGGRDYAERCLQVALELDPDFDLARQALERLGQSS</sequence>
<dbReference type="PANTHER" id="PTHR12558:SF13">
    <property type="entry name" value="CELL DIVISION CYCLE PROTEIN 27 HOMOLOG"/>
    <property type="match status" value="1"/>
</dbReference>
<name>A0ABS0J8Z2_9BACT</name>
<feature type="repeat" description="TPR" evidence="4">
    <location>
        <begin position="335"/>
        <end position="368"/>
    </location>
</feature>
<keyword evidence="2 4" id="KW-0802">TPR repeat</keyword>
<dbReference type="InterPro" id="IPR019734">
    <property type="entry name" value="TPR_rpt"/>
</dbReference>
<reference evidence="6 7" key="1">
    <citation type="submission" date="2019-08" db="EMBL/GenBank/DDBJ databases">
        <authorList>
            <person name="Luo N."/>
        </authorList>
    </citation>
    <scope>NUCLEOTIDE SEQUENCE [LARGE SCALE GENOMIC DNA]</scope>
    <source>
        <strain evidence="6 7">NCIMB 9442</strain>
    </source>
</reference>
<accession>A0ABS0J8Z2</accession>
<proteinExistence type="predicted"/>
<evidence type="ECO:0000256" key="2">
    <source>
        <dbReference type="ARBA" id="ARBA00022803"/>
    </source>
</evidence>
<dbReference type="SMART" id="SM00028">
    <property type="entry name" value="TPR"/>
    <property type="match status" value="6"/>
</dbReference>
<protein>
    <submittedName>
        <fullName evidence="6">Tetratricopeptide repeat protein</fullName>
    </submittedName>
</protein>
<feature type="repeat" description="TPR" evidence="4">
    <location>
        <begin position="369"/>
        <end position="402"/>
    </location>
</feature>
<dbReference type="PROSITE" id="PS50110">
    <property type="entry name" value="RESPONSE_REGULATORY"/>
    <property type="match status" value="1"/>
</dbReference>
<dbReference type="Pfam" id="PF07719">
    <property type="entry name" value="TPR_2"/>
    <property type="match status" value="1"/>
</dbReference>